<evidence type="ECO:0000256" key="7">
    <source>
        <dbReference type="ARBA" id="ARBA00023040"/>
    </source>
</evidence>
<evidence type="ECO:0000313" key="14">
    <source>
        <dbReference type="EMBL" id="KAJ7313806.1"/>
    </source>
</evidence>
<dbReference type="SUPFAM" id="SSF53822">
    <property type="entry name" value="Periplasmic binding protein-like I"/>
    <property type="match status" value="1"/>
</dbReference>
<dbReference type="PRINTS" id="PR00248">
    <property type="entry name" value="GPCRMGR"/>
</dbReference>
<evidence type="ECO:0000256" key="11">
    <source>
        <dbReference type="ARBA" id="ARBA00023224"/>
    </source>
</evidence>
<feature type="transmembrane region" description="Helical" evidence="12">
    <location>
        <begin position="709"/>
        <end position="728"/>
    </location>
</feature>
<dbReference type="Pfam" id="PF01094">
    <property type="entry name" value="ANF_receptor"/>
    <property type="match status" value="1"/>
</dbReference>
<dbReference type="InterPro" id="IPR017978">
    <property type="entry name" value="GPCR_3_C"/>
</dbReference>
<proteinExistence type="inferred from homology"/>
<feature type="transmembrane region" description="Helical" evidence="12">
    <location>
        <begin position="595"/>
        <end position="618"/>
    </location>
</feature>
<name>A0A9Q0XIJ7_9SAUR</name>
<dbReference type="PANTHER" id="PTHR24061">
    <property type="entry name" value="CALCIUM-SENSING RECEPTOR-RELATED"/>
    <property type="match status" value="1"/>
</dbReference>
<keyword evidence="15" id="KW-1185">Reference proteome</keyword>
<dbReference type="InterPro" id="IPR038550">
    <property type="entry name" value="GPCR_3_9-Cys_sf"/>
</dbReference>
<dbReference type="InterPro" id="IPR000068">
    <property type="entry name" value="GPCR_3_Ca_sens_rcpt-rel"/>
</dbReference>
<dbReference type="EMBL" id="JAPFRF010000012">
    <property type="protein sequence ID" value="KAJ7313806.1"/>
    <property type="molecule type" value="Genomic_DNA"/>
</dbReference>
<keyword evidence="7" id="KW-0297">G-protein coupled receptor</keyword>
<feature type="transmembrane region" description="Helical" evidence="12">
    <location>
        <begin position="633"/>
        <end position="653"/>
    </location>
</feature>
<dbReference type="GO" id="GO:0005886">
    <property type="term" value="C:plasma membrane"/>
    <property type="evidence" value="ECO:0007669"/>
    <property type="project" value="UniProtKB-SubCell"/>
</dbReference>
<dbReference type="PANTHER" id="PTHR24061:SF599">
    <property type="entry name" value="G-PROTEIN COUPLED RECEPTORS FAMILY 3 PROFILE DOMAIN-CONTAINING PROTEIN"/>
    <property type="match status" value="1"/>
</dbReference>
<evidence type="ECO:0000256" key="6">
    <source>
        <dbReference type="ARBA" id="ARBA00022989"/>
    </source>
</evidence>
<keyword evidence="4 12" id="KW-0812">Transmembrane</keyword>
<dbReference type="InterPro" id="IPR011500">
    <property type="entry name" value="GPCR_3_9-Cys_dom"/>
</dbReference>
<keyword evidence="9" id="KW-0675">Receptor</keyword>
<evidence type="ECO:0000256" key="5">
    <source>
        <dbReference type="ARBA" id="ARBA00022729"/>
    </source>
</evidence>
<comment type="similarity">
    <text evidence="2">Belongs to the G-protein coupled receptor 3 family.</text>
</comment>
<dbReference type="GO" id="GO:0004930">
    <property type="term" value="F:G protein-coupled receptor activity"/>
    <property type="evidence" value="ECO:0007669"/>
    <property type="project" value="UniProtKB-KW"/>
</dbReference>
<evidence type="ECO:0000313" key="15">
    <source>
        <dbReference type="Proteomes" id="UP001142489"/>
    </source>
</evidence>
<dbReference type="PRINTS" id="PR01535">
    <property type="entry name" value="VOMERONASL2R"/>
</dbReference>
<evidence type="ECO:0000256" key="12">
    <source>
        <dbReference type="SAM" id="Phobius"/>
    </source>
</evidence>
<evidence type="ECO:0000256" key="4">
    <source>
        <dbReference type="ARBA" id="ARBA00022692"/>
    </source>
</evidence>
<feature type="transmembrane region" description="Helical" evidence="12">
    <location>
        <begin position="821"/>
        <end position="844"/>
    </location>
</feature>
<dbReference type="Pfam" id="PF00003">
    <property type="entry name" value="7tm_3"/>
    <property type="match status" value="1"/>
</dbReference>
<feature type="transmembrane region" description="Helical" evidence="12">
    <location>
        <begin position="759"/>
        <end position="777"/>
    </location>
</feature>
<dbReference type="OrthoDB" id="9041800at2759"/>
<dbReference type="Pfam" id="PF07562">
    <property type="entry name" value="NCD3G"/>
    <property type="match status" value="1"/>
</dbReference>
<comment type="caution">
    <text evidence="14">The sequence shown here is derived from an EMBL/GenBank/DDBJ whole genome shotgun (WGS) entry which is preliminary data.</text>
</comment>
<dbReference type="InterPro" id="IPR000337">
    <property type="entry name" value="GPCR_3"/>
</dbReference>
<dbReference type="InterPro" id="IPR004073">
    <property type="entry name" value="GPCR_3_vmron_rcpt_2"/>
</dbReference>
<accession>A0A9Q0XIJ7</accession>
<protein>
    <recommendedName>
        <fullName evidence="13">G-protein coupled receptors family 3 profile domain-containing protein</fullName>
    </recommendedName>
</protein>
<dbReference type="Gene3D" id="2.10.50.30">
    <property type="entry name" value="GPCR, family 3, nine cysteines domain"/>
    <property type="match status" value="1"/>
</dbReference>
<keyword evidence="5" id="KW-0732">Signal</keyword>
<evidence type="ECO:0000256" key="8">
    <source>
        <dbReference type="ARBA" id="ARBA00023136"/>
    </source>
</evidence>
<evidence type="ECO:0000256" key="9">
    <source>
        <dbReference type="ARBA" id="ARBA00023170"/>
    </source>
</evidence>
<feature type="transmembrane region" description="Helical" evidence="12">
    <location>
        <begin position="789"/>
        <end position="809"/>
    </location>
</feature>
<dbReference type="InterPro" id="IPR001828">
    <property type="entry name" value="ANF_lig-bd_rcpt"/>
</dbReference>
<gene>
    <name evidence="14" type="ORF">JRQ81_005520</name>
</gene>
<feature type="transmembrane region" description="Helical" evidence="12">
    <location>
        <begin position="665"/>
        <end position="689"/>
    </location>
</feature>
<organism evidence="14 15">
    <name type="scientific">Phrynocephalus forsythii</name>
    <dbReference type="NCBI Taxonomy" id="171643"/>
    <lineage>
        <taxon>Eukaryota</taxon>
        <taxon>Metazoa</taxon>
        <taxon>Chordata</taxon>
        <taxon>Craniata</taxon>
        <taxon>Vertebrata</taxon>
        <taxon>Euteleostomi</taxon>
        <taxon>Lepidosauria</taxon>
        <taxon>Squamata</taxon>
        <taxon>Bifurcata</taxon>
        <taxon>Unidentata</taxon>
        <taxon>Episquamata</taxon>
        <taxon>Toxicofera</taxon>
        <taxon>Iguania</taxon>
        <taxon>Acrodonta</taxon>
        <taxon>Agamidae</taxon>
        <taxon>Agaminae</taxon>
        <taxon>Phrynocephalus</taxon>
    </lineage>
</organism>
<keyword evidence="11" id="KW-0807">Transducer</keyword>
<keyword evidence="6 12" id="KW-1133">Transmembrane helix</keyword>
<keyword evidence="10" id="KW-0325">Glycoprotein</keyword>
<evidence type="ECO:0000256" key="10">
    <source>
        <dbReference type="ARBA" id="ARBA00023180"/>
    </source>
</evidence>
<comment type="subcellular location">
    <subcellularLocation>
        <location evidence="1">Cell membrane</location>
        <topology evidence="1">Multi-pass membrane protein</topology>
    </subcellularLocation>
</comment>
<dbReference type="AlphaFoldDB" id="A0A9Q0XIJ7"/>
<evidence type="ECO:0000256" key="3">
    <source>
        <dbReference type="ARBA" id="ARBA00022475"/>
    </source>
</evidence>
<dbReference type="FunFam" id="3.40.50.2300:FF:000024">
    <property type="entry name" value="Vomeronasal 2, receptor 73"/>
    <property type="match status" value="1"/>
</dbReference>
<feature type="domain" description="G-protein coupled receptors family 3 profile" evidence="13">
    <location>
        <begin position="595"/>
        <end position="859"/>
    </location>
</feature>
<reference evidence="14" key="1">
    <citation type="journal article" date="2023" name="DNA Res.">
        <title>Chromosome-level genome assembly of Phrynocephalus forsythii using third-generation DNA sequencing and Hi-C analysis.</title>
        <authorList>
            <person name="Qi Y."/>
            <person name="Zhao W."/>
            <person name="Zhao Y."/>
            <person name="Niu C."/>
            <person name="Cao S."/>
            <person name="Zhang Y."/>
        </authorList>
    </citation>
    <scope>NUCLEOTIDE SEQUENCE</scope>
    <source>
        <tissue evidence="14">Muscle</tissue>
    </source>
</reference>
<evidence type="ECO:0000259" key="13">
    <source>
        <dbReference type="PROSITE" id="PS50259"/>
    </source>
</evidence>
<sequence length="863" mass="97392">MDTISMISRVSCKAATQRYNDDYFKPGNHVISAVLSLRAAGLPNESFKAIPGNSLQFELVRKNYQHVLALIFAIEEINKNQYILHNLTLGFHIYDNVFDDKINYDVTLSSLSLKKENIPNYRCERQNKMFATVGGQNSVTSMEMASILALYKVPQLTYGSIHTTMSNKIEFPFSYQMVPNESIQYDGIVQLLIYFGWTWVGLIVSNDNHGEEFAQTVKLILTRHSICVAFLEKAPSFSAAVTSNGYPYYIFNNIRALHSLLFTKANVVIGYGDTSYMLGLELLLHQHEKSTRRLLQKIWITTAQWDFTSKVFLSTWNVKHFHGSLSFAIHKNEPPGFHSFLQNFNPYEHSSSSFIQQFWKDAFGCAISNSLKSTRNLKICTEKDKLESLPQTVFEMSMSGESYNIYNAVSVLAYALQAICSSKDVRHSRISGLGHNVMQPWKLHSFLRKISFNNSAGDEVFFNKNMELSTGYDIINWVTFPNQSFIQVRIGMLTYQASSHQKFVLNKDAITWPSIFNQTFPESMCSEKCHPGFHMRVLEGHASCCYDCFPCPEGTISNETDAHNCFRCPEDEYPNKYQNRCIPKLIAFLAHDEDLGIGLICATLLGALLTVSVLGLFIKHQNTPMVKANNRNLTYLLLISLLLCFLCSLLFIGRPSKTTCLLRQVAFGNIFSLALSCVLAKTVTVILAFRTTNPGNKMRKWIGKSLPSYVILLCSTLQAGICAIWLGTFPPFPDLDKVSQTEMIVVQCNEGSETMFYTALAYMGVQAVVGFIVAYLARKLPNTFNEATFITFSMLVFCSVWISFVPTYLSSKGKYVVAVEVFSILASSAGLLSCIFVPKVYIILLKPNMNSRDHLFKKSTCKN</sequence>
<keyword evidence="3" id="KW-1003">Cell membrane</keyword>
<dbReference type="Gene3D" id="3.40.50.2300">
    <property type="match status" value="2"/>
</dbReference>
<evidence type="ECO:0000256" key="1">
    <source>
        <dbReference type="ARBA" id="ARBA00004651"/>
    </source>
</evidence>
<keyword evidence="8 12" id="KW-0472">Membrane</keyword>
<dbReference type="FunFam" id="2.10.50.30:FF:000002">
    <property type="entry name" value="Vomeronasal 2 receptor, h1"/>
    <property type="match status" value="1"/>
</dbReference>
<dbReference type="Proteomes" id="UP001142489">
    <property type="component" value="Unassembled WGS sequence"/>
</dbReference>
<dbReference type="PROSITE" id="PS50259">
    <property type="entry name" value="G_PROTEIN_RECEP_F3_4"/>
    <property type="match status" value="1"/>
</dbReference>
<evidence type="ECO:0000256" key="2">
    <source>
        <dbReference type="ARBA" id="ARBA00007242"/>
    </source>
</evidence>
<dbReference type="InterPro" id="IPR028082">
    <property type="entry name" value="Peripla_BP_I"/>
</dbReference>